<dbReference type="SUPFAM" id="SSF53756">
    <property type="entry name" value="UDP-Glycosyltransferase/glycogen phosphorylase"/>
    <property type="match status" value="1"/>
</dbReference>
<keyword evidence="5 9" id="KW-0328">Glycosyltransferase</keyword>
<evidence type="ECO:0000259" key="12">
    <source>
        <dbReference type="Pfam" id="PF00862"/>
    </source>
</evidence>
<evidence type="ECO:0000256" key="7">
    <source>
        <dbReference type="ARBA" id="ARBA00024883"/>
    </source>
</evidence>
<accession>A0ABP1A855</accession>
<keyword evidence="6 9" id="KW-0808">Transferase</keyword>
<dbReference type="InterPro" id="IPR012819">
    <property type="entry name" value="SPS_pln"/>
</dbReference>
<organism evidence="14 15">
    <name type="scientific">Sphagnum jensenii</name>
    <dbReference type="NCBI Taxonomy" id="128206"/>
    <lineage>
        <taxon>Eukaryota</taxon>
        <taxon>Viridiplantae</taxon>
        <taxon>Streptophyta</taxon>
        <taxon>Embryophyta</taxon>
        <taxon>Bryophyta</taxon>
        <taxon>Sphagnophytina</taxon>
        <taxon>Sphagnopsida</taxon>
        <taxon>Sphagnales</taxon>
        <taxon>Sphagnaceae</taxon>
        <taxon>Sphagnum</taxon>
    </lineage>
</organism>
<dbReference type="EMBL" id="OZ023702">
    <property type="protein sequence ID" value="CAK9858673.1"/>
    <property type="molecule type" value="Genomic_DNA"/>
</dbReference>
<dbReference type="Gene3D" id="3.90.1070.10">
    <property type="match status" value="1"/>
</dbReference>
<reference evidence="14 15" key="1">
    <citation type="submission" date="2024-03" db="EMBL/GenBank/DDBJ databases">
        <authorList>
            <consortium name="ELIXIR-Norway"/>
            <consortium name="Elixir Norway"/>
        </authorList>
    </citation>
    <scope>NUCLEOTIDE SEQUENCE [LARGE SCALE GENOMIC DNA]</scope>
</reference>
<comment type="catalytic activity">
    <reaction evidence="8 9">
        <text>beta-D-fructose 6-phosphate + UDP-alpha-D-glucose = sucrose 6(F)-phosphate + UDP + H(+)</text>
        <dbReference type="Rhea" id="RHEA:22172"/>
        <dbReference type="ChEBI" id="CHEBI:15378"/>
        <dbReference type="ChEBI" id="CHEBI:57634"/>
        <dbReference type="ChEBI" id="CHEBI:57723"/>
        <dbReference type="ChEBI" id="CHEBI:58223"/>
        <dbReference type="ChEBI" id="CHEBI:58885"/>
        <dbReference type="EC" id="2.4.1.14"/>
    </reaction>
</comment>
<evidence type="ECO:0000256" key="10">
    <source>
        <dbReference type="SAM" id="MobiDB-lite"/>
    </source>
</evidence>
<comment type="similarity">
    <text evidence="2 9">Belongs to the glycosyltransferase 1 family.</text>
</comment>
<dbReference type="InterPro" id="IPR000368">
    <property type="entry name" value="Sucrose_synth_GT-B1"/>
</dbReference>
<evidence type="ECO:0000256" key="4">
    <source>
        <dbReference type="ARBA" id="ARBA00012536"/>
    </source>
</evidence>
<evidence type="ECO:0000256" key="6">
    <source>
        <dbReference type="ARBA" id="ARBA00022679"/>
    </source>
</evidence>
<dbReference type="InterPro" id="IPR023214">
    <property type="entry name" value="HAD_sf"/>
</dbReference>
<dbReference type="PANTHER" id="PTHR46039:SF5">
    <property type="entry name" value="SUCROSE-PHOSPHATE SYNTHASE 3-RELATED"/>
    <property type="match status" value="1"/>
</dbReference>
<evidence type="ECO:0000259" key="11">
    <source>
        <dbReference type="Pfam" id="PF00534"/>
    </source>
</evidence>
<dbReference type="PANTHER" id="PTHR46039">
    <property type="entry name" value="SUCROSE-PHOSPHATE SYNTHASE 3-RELATED"/>
    <property type="match status" value="1"/>
</dbReference>
<feature type="compositionally biased region" description="Polar residues" evidence="10">
    <location>
        <begin position="130"/>
        <end position="149"/>
    </location>
</feature>
<feature type="domain" description="Glycosyl transferase family 1" evidence="11">
    <location>
        <begin position="490"/>
        <end position="663"/>
    </location>
</feature>
<proteinExistence type="inferred from homology"/>
<evidence type="ECO:0000256" key="8">
    <source>
        <dbReference type="ARBA" id="ARBA00047471"/>
    </source>
</evidence>
<feature type="domain" description="Sucrose synthase first GT-B" evidence="12">
    <location>
        <begin position="177"/>
        <end position="441"/>
    </location>
</feature>
<gene>
    <name evidence="14" type="ORF">CSSPJE1EN2_LOCUS1668</name>
</gene>
<feature type="compositionally biased region" description="Polar residues" evidence="10">
    <location>
        <begin position="788"/>
        <end position="801"/>
    </location>
</feature>
<feature type="region of interest" description="Disordered" evidence="10">
    <location>
        <begin position="751"/>
        <end position="803"/>
    </location>
</feature>
<name>A0ABP1A855_9BRYO</name>
<dbReference type="InterPro" id="IPR044161">
    <property type="entry name" value="SPS"/>
</dbReference>
<evidence type="ECO:0000256" key="2">
    <source>
        <dbReference type="ARBA" id="ARBA00006530"/>
    </source>
</evidence>
<dbReference type="Gene3D" id="3.40.50.1000">
    <property type="entry name" value="HAD superfamily/HAD-like"/>
    <property type="match status" value="1"/>
</dbReference>
<dbReference type="Pfam" id="PF05116">
    <property type="entry name" value="S6PP"/>
    <property type="match status" value="1"/>
</dbReference>
<feature type="compositionally biased region" description="Basic and acidic residues" evidence="10">
    <location>
        <begin position="768"/>
        <end position="785"/>
    </location>
</feature>
<dbReference type="InterPro" id="IPR001296">
    <property type="entry name" value="Glyco_trans_1"/>
</dbReference>
<dbReference type="NCBIfam" id="TIGR02468">
    <property type="entry name" value="sucrsPsyn_pln"/>
    <property type="match status" value="1"/>
</dbReference>
<evidence type="ECO:0000256" key="3">
    <source>
        <dbReference type="ARBA" id="ARBA00011774"/>
    </source>
</evidence>
<dbReference type="Pfam" id="PF00862">
    <property type="entry name" value="GT-B_Sucrose_synth"/>
    <property type="match status" value="1"/>
</dbReference>
<sequence length="1104" mass="123396">MAAGNEWIYSYLEAILDTGERINDSRKQTALGEKDSFKAAKYFVDEVTGFDESSLYRTWIKASSMRSSQERSSRMESLCWRIWHIARKKRLIEWQDAHKLAQRHMEREQGRKVATEEMWDYLSEGENKETTTAMESSIPKATNGASSPPQLLLADGQAKKKKFEKVKEEIDVDKRLYIVLISLHGLVRGENMELGQDSDTGGQVKYVVEFARALALMPEVYRVDLLTRQICDPEVDWSYGEPTEMLSSGTNYDGEGGESSGAYIVRIPCGPREQYLRKELLWPYVQEFVDGALAHVLNMARVLGDQIPGGEHIWPHVIHGHYADAGDTAALLSGALNVPMVLTGHSLGRNKLEQLLKQGRQSKEDINSFYRIMRRIEAEELSLDAAELVITSTKQEIEEQWGLYDGFDVKLKRVLRARARRGVSCHGRYMPRMVVIPPGMDFSNVVVADAGDVVEGEVDSVTFTGDATNVVPASPRANPPIWDEIMRFFSNPHKPMILALARPDPKKNITTLLKAFGECAPLRELANLTLIMGNRDDIEQMSGSNGVVLTSALKLIDKYDLYGQVAYPKHHKQSDVPEIYRLAAKTKGVFINPALVEPFGLTLIEAAAHGLPMVATKNGGPVDIHKTLSNGLLVDPHDGDEISKALLKLVSDRALWNLCRKNGLRNIHQYSWPEHCRTYLTRIAQCHMRQPQWQTNTSEDGKDDDESQGDSLRDAHDVSLRLSVDGDKLGHDISLSNPGELERALRAQNTFKHKNSNGSGNEVAGKPESGKRSHTGRLEPTHEEDSSSIDATAHKSSTTIGPLSKAHMLKRRKRLLVIAVDSYNSSLESPSETLVKMIQEIVKTIRIMESNHVRSTTGLILSSAFSVSEIVTTLTSNGVSPHDFDALVCGSGSEVYYPAESGIETELQEDTDYQSHIDYRWGYNGLRKTMPRITSLDGDVESKNPIFIEDEETCNPHCLAYRLTKPDSGLPVDQIRQRLRMRGLRSHVMYTHNGSRLHALPLLASRSQALRYFFARWNVDVAHMFVVVGETGDTDYEELLGGNHKTIVVKDVVQVGSESKLRAPGNYDRSDIAPLEAPNVITTDIDSLCEDIVNALKKYNILLV</sequence>
<feature type="domain" description="Sucrose phosphatase-like" evidence="13">
    <location>
        <begin position="848"/>
        <end position="1051"/>
    </location>
</feature>
<feature type="region of interest" description="Disordered" evidence="10">
    <location>
        <begin position="124"/>
        <end position="149"/>
    </location>
</feature>
<protein>
    <recommendedName>
        <fullName evidence="4 9">Sucrose-phosphate synthase</fullName>
        <ecNumber evidence="4 9">2.4.1.14</ecNumber>
    </recommendedName>
</protein>
<comment type="subunit">
    <text evidence="3 9">Homodimer or homotetramer.</text>
</comment>
<comment type="function">
    <text evidence="7 9">Plays a role in photosynthetic sucrose synthesis by catalyzing the rate-limiting step of sucrose biosynthesis from UDP-glucose and fructose- 6-phosphate. Involved in the regulation of carbon partitioning in the leaves of plants. May regulate the synthesis of sucrose and therefore play a major role as a limiting factor in the export of photoassimilates out of the leaf. Plays a role for sucrose availability that is essential for plant growth and fiber elongation.</text>
</comment>
<dbReference type="CDD" id="cd03800">
    <property type="entry name" value="GT4_sucrose_synthase"/>
    <property type="match status" value="1"/>
</dbReference>
<dbReference type="CDD" id="cd16419">
    <property type="entry name" value="HAD_SPS"/>
    <property type="match status" value="1"/>
</dbReference>
<comment type="pathway">
    <text evidence="1 9">Glycan biosynthesis; sucrose biosynthesis; sucrose from D-fructose 6-phosphate and UDP-alpha-D-glucose: step 1/2.</text>
</comment>
<keyword evidence="15" id="KW-1185">Reference proteome</keyword>
<evidence type="ECO:0000313" key="15">
    <source>
        <dbReference type="Proteomes" id="UP001497522"/>
    </source>
</evidence>
<dbReference type="Pfam" id="PF00534">
    <property type="entry name" value="Glycos_transf_1"/>
    <property type="match status" value="1"/>
</dbReference>
<feature type="region of interest" description="Disordered" evidence="10">
    <location>
        <begin position="691"/>
        <end position="712"/>
    </location>
</feature>
<dbReference type="Proteomes" id="UP001497522">
    <property type="component" value="Chromosome 1"/>
</dbReference>
<evidence type="ECO:0000259" key="13">
    <source>
        <dbReference type="Pfam" id="PF05116"/>
    </source>
</evidence>
<dbReference type="InterPro" id="IPR006380">
    <property type="entry name" value="SPP-like_dom"/>
</dbReference>
<evidence type="ECO:0000256" key="5">
    <source>
        <dbReference type="ARBA" id="ARBA00022676"/>
    </source>
</evidence>
<evidence type="ECO:0000256" key="1">
    <source>
        <dbReference type="ARBA" id="ARBA00005027"/>
    </source>
</evidence>
<evidence type="ECO:0000313" key="14">
    <source>
        <dbReference type="EMBL" id="CAK9858673.1"/>
    </source>
</evidence>
<evidence type="ECO:0000256" key="9">
    <source>
        <dbReference type="RuleBase" id="RU368006"/>
    </source>
</evidence>
<dbReference type="InterPro" id="IPR035659">
    <property type="entry name" value="SPS_C"/>
</dbReference>
<dbReference type="EC" id="2.4.1.14" evidence="4 9"/>
<dbReference type="Gene3D" id="3.40.50.2000">
    <property type="entry name" value="Glycogen Phosphorylase B"/>
    <property type="match status" value="2"/>
</dbReference>